<protein>
    <submittedName>
        <fullName evidence="1">Uncharacterized protein</fullName>
    </submittedName>
</protein>
<sequence>MHQYCNYNVRVCARATILYIKIHINILQTTVLEK</sequence>
<name>A0A8S5Q058_9CAUD</name>
<dbReference type="EMBL" id="BK015555">
    <property type="protein sequence ID" value="DAE12719.1"/>
    <property type="molecule type" value="Genomic_DNA"/>
</dbReference>
<evidence type="ECO:0000313" key="1">
    <source>
        <dbReference type="EMBL" id="DAE12719.1"/>
    </source>
</evidence>
<accession>A0A8S5Q058</accession>
<organism evidence="1">
    <name type="scientific">Siphoviridae sp. ctOCb13</name>
    <dbReference type="NCBI Taxonomy" id="2825477"/>
    <lineage>
        <taxon>Viruses</taxon>
        <taxon>Duplodnaviria</taxon>
        <taxon>Heunggongvirae</taxon>
        <taxon>Uroviricota</taxon>
        <taxon>Caudoviricetes</taxon>
    </lineage>
</organism>
<proteinExistence type="predicted"/>
<reference evidence="1" key="1">
    <citation type="journal article" date="2021" name="Proc. Natl. Acad. Sci. U.S.A.">
        <title>A Catalog of Tens of Thousands of Viruses from Human Metagenomes Reveals Hidden Associations with Chronic Diseases.</title>
        <authorList>
            <person name="Tisza M.J."/>
            <person name="Buck C.B."/>
        </authorList>
    </citation>
    <scope>NUCLEOTIDE SEQUENCE</scope>
    <source>
        <strain evidence="1">CtOCb13</strain>
    </source>
</reference>